<dbReference type="EMBL" id="JANSKA010000001">
    <property type="protein sequence ID" value="MCR9035841.1"/>
    <property type="molecule type" value="Genomic_DNA"/>
</dbReference>
<evidence type="ECO:0000259" key="3">
    <source>
        <dbReference type="PROSITE" id="PS50930"/>
    </source>
</evidence>
<comment type="caution">
    <text evidence="4">The sequence shown here is derived from an EMBL/GenBank/DDBJ whole genome shotgun (WGS) entry which is preliminary data.</text>
</comment>
<dbReference type="InterPro" id="IPR011006">
    <property type="entry name" value="CheY-like_superfamily"/>
</dbReference>
<reference evidence="4 5" key="1">
    <citation type="submission" date="2022-08" db="EMBL/GenBank/DDBJ databases">
        <title>Tractidigestivibacter montrealensis type strain KD21.</title>
        <authorList>
            <person name="Diop K."/>
            <person name="Richard C."/>
            <person name="Routy B."/>
        </authorList>
    </citation>
    <scope>NUCLEOTIDE SEQUENCE [LARGE SCALE GENOMIC DNA]</scope>
    <source>
        <strain evidence="4 5">KD21</strain>
    </source>
</reference>
<gene>
    <name evidence="4" type="ORF">NVS32_02590</name>
</gene>
<evidence type="ECO:0000313" key="4">
    <source>
        <dbReference type="EMBL" id="MCR9035841.1"/>
    </source>
</evidence>
<dbReference type="GO" id="GO:0003677">
    <property type="term" value="F:DNA binding"/>
    <property type="evidence" value="ECO:0007669"/>
    <property type="project" value="UniProtKB-KW"/>
</dbReference>
<dbReference type="InterPro" id="IPR001789">
    <property type="entry name" value="Sig_transdc_resp-reg_receiver"/>
</dbReference>
<feature type="domain" description="Response regulatory" evidence="2">
    <location>
        <begin position="3"/>
        <end position="119"/>
    </location>
</feature>
<keyword evidence="4" id="KW-0238">DNA-binding</keyword>
<dbReference type="InterPro" id="IPR046947">
    <property type="entry name" value="LytR-like"/>
</dbReference>
<feature type="domain" description="HTH LytTR-type" evidence="3">
    <location>
        <begin position="130"/>
        <end position="230"/>
    </location>
</feature>
<dbReference type="Gene3D" id="3.40.50.2300">
    <property type="match status" value="1"/>
</dbReference>
<dbReference type="SMART" id="SM00850">
    <property type="entry name" value="LytTR"/>
    <property type="match status" value="1"/>
</dbReference>
<dbReference type="Gene3D" id="2.40.50.1020">
    <property type="entry name" value="LytTr DNA-binding domain"/>
    <property type="match status" value="1"/>
</dbReference>
<keyword evidence="5" id="KW-1185">Reference proteome</keyword>
<dbReference type="Pfam" id="PF00072">
    <property type="entry name" value="Response_reg"/>
    <property type="match status" value="1"/>
</dbReference>
<feature type="modified residue" description="4-aspartylphosphate" evidence="1">
    <location>
        <position position="56"/>
    </location>
</feature>
<sequence length="236" mass="26444">MFKVLIVEDRAPDAQALRRMLAHYGQEHSEEFQVTTVSTAMELPEDHNPYDLIFMDIGLPGINGMEAAQLLRSYDTQTPLIFVTDLAQYAVKGYQVDALDFIVKPVEYYDFALRLDRALRIVRRGRAEKVTVVTRDGMRIFPISELVFVDILGHDLSYHLANGEIVSLRGSLTKAAGQLPEESFVRISNSCLVNMGHICAVQRDCVRVTTGESLFFSRPKHKAALASITDYLGGSF</sequence>
<accession>A0ABT1Z6K6</accession>
<evidence type="ECO:0000256" key="1">
    <source>
        <dbReference type="PROSITE-ProRule" id="PRU00169"/>
    </source>
</evidence>
<dbReference type="PANTHER" id="PTHR37299:SF1">
    <property type="entry name" value="STAGE 0 SPORULATION PROTEIN A HOMOLOG"/>
    <property type="match status" value="1"/>
</dbReference>
<evidence type="ECO:0000313" key="5">
    <source>
        <dbReference type="Proteomes" id="UP001204320"/>
    </source>
</evidence>
<proteinExistence type="predicted"/>
<dbReference type="PROSITE" id="PS50110">
    <property type="entry name" value="RESPONSE_REGULATORY"/>
    <property type="match status" value="1"/>
</dbReference>
<dbReference type="PROSITE" id="PS50930">
    <property type="entry name" value="HTH_LYTTR"/>
    <property type="match status" value="1"/>
</dbReference>
<dbReference type="Pfam" id="PF04397">
    <property type="entry name" value="LytTR"/>
    <property type="match status" value="1"/>
</dbReference>
<dbReference type="SUPFAM" id="SSF52172">
    <property type="entry name" value="CheY-like"/>
    <property type="match status" value="1"/>
</dbReference>
<dbReference type="InterPro" id="IPR007492">
    <property type="entry name" value="LytTR_DNA-bd_dom"/>
</dbReference>
<dbReference type="PANTHER" id="PTHR37299">
    <property type="entry name" value="TRANSCRIPTIONAL REGULATOR-RELATED"/>
    <property type="match status" value="1"/>
</dbReference>
<evidence type="ECO:0000259" key="2">
    <source>
        <dbReference type="PROSITE" id="PS50110"/>
    </source>
</evidence>
<organism evidence="4 5">
    <name type="scientific">Tractidigestivibacter montrealensis</name>
    <dbReference type="NCBI Taxonomy" id="2972466"/>
    <lineage>
        <taxon>Bacteria</taxon>
        <taxon>Bacillati</taxon>
        <taxon>Actinomycetota</taxon>
        <taxon>Coriobacteriia</taxon>
        <taxon>Coriobacteriales</taxon>
        <taxon>Atopobiaceae</taxon>
        <taxon>Tractidigestivibacter</taxon>
    </lineage>
</organism>
<protein>
    <submittedName>
        <fullName evidence="4">LytTR family DNA-binding domain-containing protein</fullName>
    </submittedName>
</protein>
<dbReference type="RefSeq" id="WP_258498525.1">
    <property type="nucleotide sequence ID" value="NZ_JANSKA010000001.1"/>
</dbReference>
<name>A0ABT1Z6K6_9ACTN</name>
<dbReference type="SMART" id="SM00448">
    <property type="entry name" value="REC"/>
    <property type="match status" value="1"/>
</dbReference>
<dbReference type="Proteomes" id="UP001204320">
    <property type="component" value="Unassembled WGS sequence"/>
</dbReference>
<keyword evidence="1" id="KW-0597">Phosphoprotein</keyword>